<evidence type="ECO:0000256" key="2">
    <source>
        <dbReference type="ARBA" id="ARBA00013807"/>
    </source>
</evidence>
<protein>
    <recommendedName>
        <fullName evidence="2">Autophagy-related protein 14</fullName>
    </recommendedName>
</protein>
<evidence type="ECO:0000313" key="6">
    <source>
        <dbReference type="EMBL" id="KAG2192786.1"/>
    </source>
</evidence>
<proteinExistence type="inferred from homology"/>
<feature type="region of interest" description="Disordered" evidence="5">
    <location>
        <begin position="374"/>
        <end position="393"/>
    </location>
</feature>
<accession>A0A8H7UNN7</accession>
<dbReference type="Pfam" id="PF10186">
    <property type="entry name" value="ATG14"/>
    <property type="match status" value="1"/>
</dbReference>
<name>A0A8H7UNN7_9FUNG</name>
<dbReference type="EMBL" id="JAEPRC010000696">
    <property type="protein sequence ID" value="KAG2192786.1"/>
    <property type="molecule type" value="Genomic_DNA"/>
</dbReference>
<dbReference type="PANTHER" id="PTHR15157">
    <property type="entry name" value="UV RADIATION RESISTANCE-ASSOCIATED GENE PROTEIN"/>
    <property type="match status" value="1"/>
</dbReference>
<evidence type="ECO:0000313" key="7">
    <source>
        <dbReference type="Proteomes" id="UP000650833"/>
    </source>
</evidence>
<dbReference type="GO" id="GO:0000149">
    <property type="term" value="F:SNARE binding"/>
    <property type="evidence" value="ECO:0007669"/>
    <property type="project" value="TreeGrafter"/>
</dbReference>
<keyword evidence="7" id="KW-1185">Reference proteome</keyword>
<dbReference type="GO" id="GO:0000323">
    <property type="term" value="C:lytic vacuole"/>
    <property type="evidence" value="ECO:0007669"/>
    <property type="project" value="TreeGrafter"/>
</dbReference>
<evidence type="ECO:0000256" key="3">
    <source>
        <dbReference type="ARBA" id="ARBA00023054"/>
    </source>
</evidence>
<comment type="similarity">
    <text evidence="1">Belongs to the ATG14 family.</text>
</comment>
<keyword evidence="3 4" id="KW-0175">Coiled coil</keyword>
<gene>
    <name evidence="6" type="ORF">INT46_003371</name>
</gene>
<dbReference type="GO" id="GO:0005768">
    <property type="term" value="C:endosome"/>
    <property type="evidence" value="ECO:0007669"/>
    <property type="project" value="TreeGrafter"/>
</dbReference>
<dbReference type="InterPro" id="IPR018791">
    <property type="entry name" value="UV_resistance/autophagy_Atg14"/>
</dbReference>
<dbReference type="GO" id="GO:0032991">
    <property type="term" value="C:protein-containing complex"/>
    <property type="evidence" value="ECO:0007669"/>
    <property type="project" value="UniProtKB-ARBA"/>
</dbReference>
<organism evidence="6 7">
    <name type="scientific">Mucor plumbeus</name>
    <dbReference type="NCBI Taxonomy" id="97098"/>
    <lineage>
        <taxon>Eukaryota</taxon>
        <taxon>Fungi</taxon>
        <taxon>Fungi incertae sedis</taxon>
        <taxon>Mucoromycota</taxon>
        <taxon>Mucoromycotina</taxon>
        <taxon>Mucoromycetes</taxon>
        <taxon>Mucorales</taxon>
        <taxon>Mucorineae</taxon>
        <taxon>Mucoraceae</taxon>
        <taxon>Mucor</taxon>
    </lineage>
</organism>
<evidence type="ECO:0000256" key="4">
    <source>
        <dbReference type="SAM" id="Coils"/>
    </source>
</evidence>
<dbReference type="AlphaFoldDB" id="A0A8H7UNN7"/>
<dbReference type="Proteomes" id="UP000650833">
    <property type="component" value="Unassembled WGS sequence"/>
</dbReference>
<evidence type="ECO:0000256" key="5">
    <source>
        <dbReference type="SAM" id="MobiDB-lite"/>
    </source>
</evidence>
<dbReference type="PANTHER" id="PTHR15157:SF13">
    <property type="entry name" value="AUTOPHAGY-RELATED PROTEIN 14"/>
    <property type="match status" value="1"/>
</dbReference>
<feature type="compositionally biased region" description="Low complexity" evidence="5">
    <location>
        <begin position="439"/>
        <end position="462"/>
    </location>
</feature>
<evidence type="ECO:0000256" key="1">
    <source>
        <dbReference type="ARBA" id="ARBA00009574"/>
    </source>
</evidence>
<dbReference type="OrthoDB" id="16772at2759"/>
<feature type="region of interest" description="Disordered" evidence="5">
    <location>
        <begin position="426"/>
        <end position="466"/>
    </location>
</feature>
<sequence>MSCGYCHLPLRKFYCAECMHDKKDKNLQELDTIVPERDSAVAAAAIYYEKTAYIQQLIADKNKRANKVESLRSNQSNVLNECNKKKQLINELQNRIKEKRLLVQDAINRKSQSPKTLDNSTVMKNWQRTHKMTVGTRRILVKETTSLFELKPGVVEEPELATLAATSNAVTSASVAAVSSMLHQSTELPPFSSSSALPIETKEDLYICGVTLPTRLIDVSKYPKEELNAPIGLVVHMLGLIVRYLGIKLPFLIMQKGTRPYIRTIKGSIQLWHSDRKMPLFLEEDDKNFKKFVNGMAMLNYNLAYLCYTQNIKIPMSQTADTLQSLMTCCRASDLGIRSHALNYQNIKDVNFPIDFQHVLHATKLRYRCSSNNINTSTSTNNNPSGSRVTSNNELHDDFFKIRPFSNKSSRKDDQDQQDEYAGIYIDSDDDSNSQLISQQQYQEQQQQQQQQQLQQNQQPSQTETWSLVEVAPFL</sequence>
<reference evidence="6" key="1">
    <citation type="submission" date="2020-12" db="EMBL/GenBank/DDBJ databases">
        <title>Metabolic potential, ecology and presence of endohyphal bacteria is reflected in genomic diversity of Mucoromycotina.</title>
        <authorList>
            <person name="Muszewska A."/>
            <person name="Okrasinska A."/>
            <person name="Steczkiewicz K."/>
            <person name="Drgas O."/>
            <person name="Orlowska M."/>
            <person name="Perlinska-Lenart U."/>
            <person name="Aleksandrzak-Piekarczyk T."/>
            <person name="Szatraj K."/>
            <person name="Zielenkiewicz U."/>
            <person name="Pilsyk S."/>
            <person name="Malc E."/>
            <person name="Mieczkowski P."/>
            <person name="Kruszewska J.S."/>
            <person name="Biernat P."/>
            <person name="Pawlowska J."/>
        </authorList>
    </citation>
    <scope>NUCLEOTIDE SEQUENCE</scope>
    <source>
        <strain evidence="6">CBS 226.32</strain>
    </source>
</reference>
<feature type="coiled-coil region" evidence="4">
    <location>
        <begin position="75"/>
        <end position="109"/>
    </location>
</feature>
<dbReference type="GO" id="GO:0035493">
    <property type="term" value="P:SNARE complex assembly"/>
    <property type="evidence" value="ECO:0007669"/>
    <property type="project" value="TreeGrafter"/>
</dbReference>
<feature type="compositionally biased region" description="Low complexity" evidence="5">
    <location>
        <begin position="374"/>
        <end position="387"/>
    </location>
</feature>
<comment type="caution">
    <text evidence="6">The sequence shown here is derived from an EMBL/GenBank/DDBJ whole genome shotgun (WGS) entry which is preliminary data.</text>
</comment>